<accession>K0RW45</accession>
<sequence>FRDSLHVVAVGGQVGAAKPASAVRAVRVGYLVQRDGDLEVLARPVVRAADTHYPAAGENLELLAGTDVGRHGDAEGGHAAAAAGLW</sequence>
<evidence type="ECO:0000313" key="2">
    <source>
        <dbReference type="Proteomes" id="UP000266841"/>
    </source>
</evidence>
<dbReference type="Proteomes" id="UP000266841">
    <property type="component" value="Unassembled WGS sequence"/>
</dbReference>
<reference evidence="1 2" key="1">
    <citation type="journal article" date="2012" name="Genome Biol.">
        <title>Genome and low-iron response of an oceanic diatom adapted to chronic iron limitation.</title>
        <authorList>
            <person name="Lommer M."/>
            <person name="Specht M."/>
            <person name="Roy A.S."/>
            <person name="Kraemer L."/>
            <person name="Andreson R."/>
            <person name="Gutowska M.A."/>
            <person name="Wolf J."/>
            <person name="Bergner S.V."/>
            <person name="Schilhabel M.B."/>
            <person name="Klostermeier U.C."/>
            <person name="Beiko R.G."/>
            <person name="Rosenstiel P."/>
            <person name="Hippler M."/>
            <person name="Laroche J."/>
        </authorList>
    </citation>
    <scope>NUCLEOTIDE SEQUENCE [LARGE SCALE GENOMIC DNA]</scope>
    <source>
        <strain evidence="1 2">CCMP1005</strain>
    </source>
</reference>
<keyword evidence="2" id="KW-1185">Reference proteome</keyword>
<protein>
    <submittedName>
        <fullName evidence="1">Uncharacterized protein</fullName>
    </submittedName>
</protein>
<dbReference type="EMBL" id="AGNL01038578">
    <property type="protein sequence ID" value="EJK53066.1"/>
    <property type="molecule type" value="Genomic_DNA"/>
</dbReference>
<comment type="caution">
    <text evidence="1">The sequence shown here is derived from an EMBL/GenBank/DDBJ whole genome shotgun (WGS) entry which is preliminary data.</text>
</comment>
<proteinExistence type="predicted"/>
<gene>
    <name evidence="1" type="ORF">THAOC_27564</name>
</gene>
<organism evidence="1 2">
    <name type="scientific">Thalassiosira oceanica</name>
    <name type="common">Marine diatom</name>
    <dbReference type="NCBI Taxonomy" id="159749"/>
    <lineage>
        <taxon>Eukaryota</taxon>
        <taxon>Sar</taxon>
        <taxon>Stramenopiles</taxon>
        <taxon>Ochrophyta</taxon>
        <taxon>Bacillariophyta</taxon>
        <taxon>Coscinodiscophyceae</taxon>
        <taxon>Thalassiosirophycidae</taxon>
        <taxon>Thalassiosirales</taxon>
        <taxon>Thalassiosiraceae</taxon>
        <taxon>Thalassiosira</taxon>
    </lineage>
</organism>
<feature type="non-terminal residue" evidence="1">
    <location>
        <position position="1"/>
    </location>
</feature>
<evidence type="ECO:0000313" key="1">
    <source>
        <dbReference type="EMBL" id="EJK53066.1"/>
    </source>
</evidence>
<name>K0RW45_THAOC</name>
<dbReference type="AlphaFoldDB" id="K0RW45"/>